<proteinExistence type="predicted"/>
<evidence type="ECO:0008006" key="3">
    <source>
        <dbReference type="Google" id="ProtNLM"/>
    </source>
</evidence>
<dbReference type="EMBL" id="RSCK01000040">
    <property type="protein sequence ID" value="RUT10589.1"/>
    <property type="molecule type" value="Genomic_DNA"/>
</dbReference>
<organism evidence="1 2">
    <name type="scientific">Chroococcidiopsis cubana SAG 39.79</name>
    <dbReference type="NCBI Taxonomy" id="388085"/>
    <lineage>
        <taxon>Bacteria</taxon>
        <taxon>Bacillati</taxon>
        <taxon>Cyanobacteriota</taxon>
        <taxon>Cyanophyceae</taxon>
        <taxon>Chroococcidiopsidales</taxon>
        <taxon>Chroococcidiopsidaceae</taxon>
        <taxon>Chroococcidiopsis</taxon>
    </lineage>
</organism>
<sequence>MGCFLGVEIAQGANAAALSKAYGAFQQEALQLNPDYHPESVNTDGWEGTQNAWKAIFPEITLILCFLHTVLGIQQRCRRGDAVFQAVTDKLWHLYHSLNLRQFSQRLRRLLEWTLDPDTDLPQAVRQKLLSLKAKAPQFTVTFEMPDAARTSNQVDRLMNYQDRILYTMQYFHGTLNAANQALRAMALLWNFHPYCRKVQTLEPHSMSPFEDLNGFRYHKNWLRNLLLASSLNGRRIAQPLKHKLI</sequence>
<accession>A0AB37UHB0</accession>
<evidence type="ECO:0000313" key="1">
    <source>
        <dbReference type="EMBL" id="RUT10589.1"/>
    </source>
</evidence>
<dbReference type="Proteomes" id="UP000282574">
    <property type="component" value="Unassembled WGS sequence"/>
</dbReference>
<evidence type="ECO:0000313" key="2">
    <source>
        <dbReference type="Proteomes" id="UP000282574"/>
    </source>
</evidence>
<gene>
    <name evidence="1" type="ORF">DSM107010_41560</name>
</gene>
<comment type="caution">
    <text evidence="1">The sequence shown here is derived from an EMBL/GenBank/DDBJ whole genome shotgun (WGS) entry which is preliminary data.</text>
</comment>
<keyword evidence="2" id="KW-1185">Reference proteome</keyword>
<protein>
    <recommendedName>
        <fullName evidence="3">MULE transposase domain-containing protein</fullName>
    </recommendedName>
</protein>
<reference evidence="1 2" key="1">
    <citation type="journal article" date="2019" name="Genome Biol. Evol.">
        <title>Day and night: Metabolic profiles and evolutionary relationships of six axenic non-marine cyanobacteria.</title>
        <authorList>
            <person name="Will S.E."/>
            <person name="Henke P."/>
            <person name="Boedeker C."/>
            <person name="Huang S."/>
            <person name="Brinkmann H."/>
            <person name="Rohde M."/>
            <person name="Jarek M."/>
            <person name="Friedl T."/>
            <person name="Seufert S."/>
            <person name="Schumacher M."/>
            <person name="Overmann J."/>
            <person name="Neumann-Schaal M."/>
            <person name="Petersen J."/>
        </authorList>
    </citation>
    <scope>NUCLEOTIDE SEQUENCE [LARGE SCALE GENOMIC DNA]</scope>
    <source>
        <strain evidence="1 2">SAG 39.79</strain>
    </source>
</reference>
<dbReference type="AlphaFoldDB" id="A0AB37UHB0"/>
<name>A0AB37UHB0_9CYAN</name>